<dbReference type="EMBL" id="BT144961">
    <property type="protein sequence ID" value="AFK44755.1"/>
    <property type="molecule type" value="mRNA"/>
</dbReference>
<accession>I3SWW3</accession>
<organism evidence="1">
    <name type="scientific">Lotus japonicus</name>
    <name type="common">Lotus corniculatus var. japonicus</name>
    <dbReference type="NCBI Taxonomy" id="34305"/>
    <lineage>
        <taxon>Eukaryota</taxon>
        <taxon>Viridiplantae</taxon>
        <taxon>Streptophyta</taxon>
        <taxon>Embryophyta</taxon>
        <taxon>Tracheophyta</taxon>
        <taxon>Spermatophyta</taxon>
        <taxon>Magnoliopsida</taxon>
        <taxon>eudicotyledons</taxon>
        <taxon>Gunneridae</taxon>
        <taxon>Pentapetalae</taxon>
        <taxon>rosids</taxon>
        <taxon>fabids</taxon>
        <taxon>Fabales</taxon>
        <taxon>Fabaceae</taxon>
        <taxon>Papilionoideae</taxon>
        <taxon>50 kb inversion clade</taxon>
        <taxon>NPAAA clade</taxon>
        <taxon>Hologalegina</taxon>
        <taxon>robinioid clade</taxon>
        <taxon>Loteae</taxon>
        <taxon>Lotus</taxon>
    </lineage>
</organism>
<name>I3SWW3_LOTJA</name>
<protein>
    <submittedName>
        <fullName evidence="1">Uncharacterized protein</fullName>
    </submittedName>
</protein>
<sequence>MNKVGGHIAGQMRSQGDMVLGGVLLSHTPSQCLKNGKRYQYQ</sequence>
<evidence type="ECO:0000313" key="1">
    <source>
        <dbReference type="EMBL" id="AFK44755.1"/>
    </source>
</evidence>
<dbReference type="AlphaFoldDB" id="I3SWW3"/>
<reference evidence="1" key="1">
    <citation type="submission" date="2012-05" db="EMBL/GenBank/DDBJ databases">
        <authorList>
            <person name="Krishnakumar V."/>
            <person name="Cheung F."/>
            <person name="Xiao Y."/>
            <person name="Chan A."/>
            <person name="Moskal W.A."/>
            <person name="Town C.D."/>
        </authorList>
    </citation>
    <scope>NUCLEOTIDE SEQUENCE</scope>
</reference>
<proteinExistence type="evidence at transcript level"/>